<dbReference type="SUPFAM" id="SSF51338">
    <property type="entry name" value="Composite domain of metallo-dependent hydrolases"/>
    <property type="match status" value="1"/>
</dbReference>
<proteinExistence type="inferred from homology"/>
<dbReference type="Gene3D" id="3.20.20.140">
    <property type="entry name" value="Metal-dependent hydrolases"/>
    <property type="match status" value="1"/>
</dbReference>
<feature type="binding site" evidence="7">
    <location>
        <begin position="209"/>
        <end position="210"/>
    </location>
    <ligand>
        <name>substrate</name>
    </ligand>
</feature>
<evidence type="ECO:0000256" key="3">
    <source>
        <dbReference type="ARBA" id="ARBA00022801"/>
    </source>
</evidence>
<sequence length="371" mass="41171">MLLENVNAFLQNEGFKKVDIHIENEKIVDIVENTSPKDAEYNAIPGLCDIHFHGAMNHDFCDGNLEGLNKIGEFEAKNGVLLMAPATMTFDEERLNKIVDVANEYKNTIGKSQLVGINMEGPFISPQKIGAQNPKYIKEADIEMFLRLQNRAQGKFKIVDVAPEEKNAINFIKECSKDVRISIAHTCADYETAIKAFDNGASHITHIYNAMPGIHHRNPGPIIAAYEKNAEVELIADGLHVHPAVVRFTFDMFNEDKVILISDSMMACGLPDGEYELGAQLVTVKNSKATLTRDDSVLAGSVTNLYECMRRAIVEMKVQPEKAIKAATINPVKSIGLEKDFGSIEVGKYANIILTDSKYNLKKVLQKGNFL</sequence>
<dbReference type="Pfam" id="PF01979">
    <property type="entry name" value="Amidohydro_1"/>
    <property type="match status" value="1"/>
</dbReference>
<keyword evidence="2 8" id="KW-0479">Metal-binding</keyword>
<feature type="binding site" evidence="8">
    <location>
        <position position="206"/>
    </location>
    <ligand>
        <name>Zn(2+)</name>
        <dbReference type="ChEBI" id="CHEBI:29105"/>
    </ligand>
</feature>
<reference evidence="11" key="1">
    <citation type="submission" date="2016-10" db="EMBL/GenBank/DDBJ databases">
        <authorList>
            <person name="Varghese N."/>
            <person name="Submissions S."/>
        </authorList>
    </citation>
    <scope>NUCLEOTIDE SEQUENCE [LARGE SCALE GENOMIC DNA]</scope>
    <source>
        <strain evidence="11">S1b</strain>
    </source>
</reference>
<dbReference type="PANTHER" id="PTHR11113:SF14">
    <property type="entry name" value="N-ACETYLGLUCOSAMINE-6-PHOSPHATE DEACETYLASE"/>
    <property type="match status" value="1"/>
</dbReference>
<feature type="binding site" evidence="8">
    <location>
        <position position="185"/>
    </location>
    <ligand>
        <name>Zn(2+)</name>
        <dbReference type="ChEBI" id="CHEBI:29105"/>
    </ligand>
</feature>
<evidence type="ECO:0000256" key="1">
    <source>
        <dbReference type="ARBA" id="ARBA00010716"/>
    </source>
</evidence>
<feature type="active site" description="Proton donor/acceptor" evidence="6">
    <location>
        <position position="263"/>
    </location>
</feature>
<feature type="binding site" evidence="7">
    <location>
        <position position="217"/>
    </location>
    <ligand>
        <name>substrate</name>
    </ligand>
</feature>
<dbReference type="InterPro" id="IPR011059">
    <property type="entry name" value="Metal-dep_hydrolase_composite"/>
</dbReference>
<evidence type="ECO:0000256" key="8">
    <source>
        <dbReference type="PIRSR" id="PIRSR038994-3"/>
    </source>
</evidence>
<keyword evidence="3 5" id="KW-0378">Hydrolase</keyword>
<dbReference type="GO" id="GO:0008448">
    <property type="term" value="F:N-acetylglucosamine-6-phosphate deacetylase activity"/>
    <property type="evidence" value="ECO:0007669"/>
    <property type="project" value="InterPro"/>
</dbReference>
<organism evidence="10 11">
    <name type="scientific">Lachnobacterium bovis</name>
    <dbReference type="NCBI Taxonomy" id="140626"/>
    <lineage>
        <taxon>Bacteria</taxon>
        <taxon>Bacillati</taxon>
        <taxon>Bacillota</taxon>
        <taxon>Clostridia</taxon>
        <taxon>Lachnospirales</taxon>
        <taxon>Lachnospiraceae</taxon>
        <taxon>Lachnobacterium</taxon>
    </lineage>
</organism>
<evidence type="ECO:0000256" key="6">
    <source>
        <dbReference type="PIRSR" id="PIRSR038994-1"/>
    </source>
</evidence>
<protein>
    <submittedName>
        <fullName evidence="10">N-acetylglucosamine-6-phosphate deacetylase</fullName>
    </submittedName>
</protein>
<keyword evidence="11" id="KW-1185">Reference proteome</keyword>
<name>A0A1H9R5M4_9FIRM</name>
<evidence type="ECO:0000313" key="10">
    <source>
        <dbReference type="EMBL" id="SER67907.1"/>
    </source>
</evidence>
<comment type="cofactor">
    <cofactor evidence="8">
        <name>a divalent metal cation</name>
        <dbReference type="ChEBI" id="CHEBI:60240"/>
    </cofactor>
    <text evidence="8">Binds 1 divalent metal cation per subunit.</text>
</comment>
<dbReference type="InterPro" id="IPR003764">
    <property type="entry name" value="GlcNAc_6-P_deAcase"/>
</dbReference>
<feature type="binding site" evidence="7">
    <location>
        <begin position="298"/>
        <end position="300"/>
    </location>
    <ligand>
        <name>substrate</name>
    </ligand>
</feature>
<feature type="binding site" evidence="7">
    <location>
        <position position="240"/>
    </location>
    <ligand>
        <name>substrate</name>
    </ligand>
</feature>
<comment type="similarity">
    <text evidence="1 5">Belongs to the metallo-dependent hydrolases superfamily. NagA family.</text>
</comment>
<dbReference type="PANTHER" id="PTHR11113">
    <property type="entry name" value="N-ACETYLGLUCOSAMINE-6-PHOSPHATE DEACETYLASE"/>
    <property type="match status" value="1"/>
</dbReference>
<feature type="binding site" evidence="7">
    <location>
        <position position="131"/>
    </location>
    <ligand>
        <name>substrate</name>
    </ligand>
</feature>
<dbReference type="Gene3D" id="2.30.40.10">
    <property type="entry name" value="Urease, subunit C, domain 1"/>
    <property type="match status" value="1"/>
</dbReference>
<dbReference type="GO" id="GO:0006046">
    <property type="term" value="P:N-acetylglucosamine catabolic process"/>
    <property type="evidence" value="ECO:0007669"/>
    <property type="project" value="TreeGrafter"/>
</dbReference>
<keyword evidence="4 5" id="KW-0119">Carbohydrate metabolism</keyword>
<evidence type="ECO:0000256" key="5">
    <source>
        <dbReference type="PIRNR" id="PIRNR038994"/>
    </source>
</evidence>
<dbReference type="Proteomes" id="UP000182471">
    <property type="component" value="Unassembled WGS sequence"/>
</dbReference>
<evidence type="ECO:0000259" key="9">
    <source>
        <dbReference type="Pfam" id="PF01979"/>
    </source>
</evidence>
<dbReference type="InterPro" id="IPR032466">
    <property type="entry name" value="Metal_Hydrolase"/>
</dbReference>
<evidence type="ECO:0000313" key="11">
    <source>
        <dbReference type="Proteomes" id="UP000182471"/>
    </source>
</evidence>
<dbReference type="InterPro" id="IPR006680">
    <property type="entry name" value="Amidohydro-rel"/>
</dbReference>
<dbReference type="NCBIfam" id="TIGR00221">
    <property type="entry name" value="nagA"/>
    <property type="match status" value="1"/>
</dbReference>
<dbReference type="PIRSF" id="PIRSF038994">
    <property type="entry name" value="NagA"/>
    <property type="match status" value="1"/>
</dbReference>
<dbReference type="RefSeq" id="WP_022749900.1">
    <property type="nucleotide sequence ID" value="NZ_FOGW01000007.1"/>
</dbReference>
<feature type="domain" description="Amidohydrolase-related" evidence="9">
    <location>
        <begin position="44"/>
        <end position="368"/>
    </location>
</feature>
<dbReference type="GO" id="GO:0046872">
    <property type="term" value="F:metal ion binding"/>
    <property type="evidence" value="ECO:0007669"/>
    <property type="project" value="UniProtKB-KW"/>
</dbReference>
<accession>A0A1H9R5M4</accession>
<evidence type="ECO:0000256" key="7">
    <source>
        <dbReference type="PIRSR" id="PIRSR038994-2"/>
    </source>
</evidence>
<dbReference type="CDD" id="cd00854">
    <property type="entry name" value="NagA"/>
    <property type="match status" value="1"/>
</dbReference>
<evidence type="ECO:0000256" key="4">
    <source>
        <dbReference type="ARBA" id="ARBA00023277"/>
    </source>
</evidence>
<dbReference type="AlphaFoldDB" id="A0A1H9R5M4"/>
<evidence type="ECO:0000256" key="2">
    <source>
        <dbReference type="ARBA" id="ARBA00022723"/>
    </source>
</evidence>
<feature type="binding site" evidence="8">
    <location>
        <position position="120"/>
    </location>
    <ligand>
        <name>Zn(2+)</name>
        <dbReference type="ChEBI" id="CHEBI:29105"/>
    </ligand>
</feature>
<dbReference type="EMBL" id="FOGW01000007">
    <property type="protein sequence ID" value="SER67907.1"/>
    <property type="molecule type" value="Genomic_DNA"/>
</dbReference>
<dbReference type="SUPFAM" id="SSF51556">
    <property type="entry name" value="Metallo-dependent hydrolases"/>
    <property type="match status" value="1"/>
</dbReference>
<gene>
    <name evidence="10" type="ORF">SAMN02910429_00777</name>
</gene>